<evidence type="ECO:0000256" key="1">
    <source>
        <dbReference type="SAM" id="SignalP"/>
    </source>
</evidence>
<accession>A0ABV8A7E6</accession>
<dbReference type="PANTHER" id="PTHR36302">
    <property type="entry name" value="BLR7088 PROTEIN"/>
    <property type="match status" value="1"/>
</dbReference>
<organism evidence="2 3">
    <name type="scientific">Deinococcus antarcticus</name>
    <dbReference type="NCBI Taxonomy" id="1298767"/>
    <lineage>
        <taxon>Bacteria</taxon>
        <taxon>Thermotogati</taxon>
        <taxon>Deinococcota</taxon>
        <taxon>Deinococci</taxon>
        <taxon>Deinococcales</taxon>
        <taxon>Deinococcaceae</taxon>
        <taxon>Deinococcus</taxon>
    </lineage>
</organism>
<dbReference type="SUPFAM" id="SSF110087">
    <property type="entry name" value="DR1885-like metal-binding protein"/>
    <property type="match status" value="1"/>
</dbReference>
<keyword evidence="3" id="KW-1185">Reference proteome</keyword>
<evidence type="ECO:0000313" key="3">
    <source>
        <dbReference type="Proteomes" id="UP001595748"/>
    </source>
</evidence>
<dbReference type="Gene3D" id="2.60.40.1890">
    <property type="entry name" value="PCu(A)C copper chaperone"/>
    <property type="match status" value="1"/>
</dbReference>
<name>A0ABV8A7E6_9DEIO</name>
<reference evidence="3" key="1">
    <citation type="journal article" date="2019" name="Int. J. Syst. Evol. Microbiol.">
        <title>The Global Catalogue of Microorganisms (GCM) 10K type strain sequencing project: providing services to taxonomists for standard genome sequencing and annotation.</title>
        <authorList>
            <consortium name="The Broad Institute Genomics Platform"/>
            <consortium name="The Broad Institute Genome Sequencing Center for Infectious Disease"/>
            <person name="Wu L."/>
            <person name="Ma J."/>
        </authorList>
    </citation>
    <scope>NUCLEOTIDE SEQUENCE [LARGE SCALE GENOMIC DNA]</scope>
    <source>
        <strain evidence="3">CCTCC AB 2013263</strain>
    </source>
</reference>
<feature type="chain" id="PRO_5046556109" evidence="1">
    <location>
        <begin position="24"/>
        <end position="168"/>
    </location>
</feature>
<dbReference type="InterPro" id="IPR036182">
    <property type="entry name" value="PCuAC_sf"/>
</dbReference>
<feature type="signal peptide" evidence="1">
    <location>
        <begin position="1"/>
        <end position="23"/>
    </location>
</feature>
<dbReference type="Pfam" id="PF04314">
    <property type="entry name" value="PCuAC"/>
    <property type="match status" value="1"/>
</dbReference>
<dbReference type="Proteomes" id="UP001595748">
    <property type="component" value="Unassembled WGS sequence"/>
</dbReference>
<dbReference type="EMBL" id="JBHRZF010000151">
    <property type="protein sequence ID" value="MFC3861624.1"/>
    <property type="molecule type" value="Genomic_DNA"/>
</dbReference>
<dbReference type="RefSeq" id="WP_380078705.1">
    <property type="nucleotide sequence ID" value="NZ_JBHRZF010000151.1"/>
</dbReference>
<proteinExistence type="predicted"/>
<protein>
    <submittedName>
        <fullName evidence="2">Copper chaperone PCu(A)C</fullName>
    </submittedName>
</protein>
<dbReference type="InterPro" id="IPR058248">
    <property type="entry name" value="Lxx211020-like"/>
</dbReference>
<gene>
    <name evidence="2" type="ORF">ACFOPQ_12725</name>
</gene>
<dbReference type="InterPro" id="IPR007410">
    <property type="entry name" value="LpqE-like"/>
</dbReference>
<comment type="caution">
    <text evidence="2">The sequence shown here is derived from an EMBL/GenBank/DDBJ whole genome shotgun (WGS) entry which is preliminary data.</text>
</comment>
<dbReference type="PANTHER" id="PTHR36302:SF1">
    <property type="entry name" value="COPPER CHAPERONE PCU(A)C"/>
    <property type="match status" value="1"/>
</dbReference>
<keyword evidence="1" id="KW-0732">Signal</keyword>
<evidence type="ECO:0000313" key="2">
    <source>
        <dbReference type="EMBL" id="MFC3861624.1"/>
    </source>
</evidence>
<sequence length="168" mass="17429">MLIPTRFTVLTALLVGSSVTAFAQHAGHTHTAAPTPTKASTATARTATLPLVAHNPTIVAVPPSITETSAFLTVKNTGKTAIKLVGVRAGIAGHSMFMKTVKQQNMTGMLPAAGFVVPAGGTLVMKNDGDHVMLMKLKRALKVGEVLPIVLQASDGRTVTIKATVKKP</sequence>